<dbReference type="Gene3D" id="3.40.50.1820">
    <property type="entry name" value="alpha/beta hydrolase"/>
    <property type="match status" value="2"/>
</dbReference>
<dbReference type="PANTHER" id="PTHR47751:SF2">
    <property type="entry name" value="DLTD N-TERMINAL DOMAIN PROTEIN (AFU_ORTHOLOGUE AFUA_8G00380)-RELATED"/>
    <property type="match status" value="1"/>
</dbReference>
<dbReference type="SUPFAM" id="SSF53474">
    <property type="entry name" value="alpha/beta-Hydrolases"/>
    <property type="match status" value="1"/>
</dbReference>
<accession>A0A0C4E9Y2</accession>
<dbReference type="Proteomes" id="UP000011715">
    <property type="component" value="Unassembled WGS sequence"/>
</dbReference>
<dbReference type="OrthoDB" id="2498029at2759"/>
<reference evidence="4" key="2">
    <citation type="submission" date="2010-05" db="EMBL/GenBank/DDBJ databases">
        <title>The genome sequence of Magnaporthe poae strain ATCC 64411.</title>
        <authorList>
            <person name="Ma L.-J."/>
            <person name="Dead R."/>
            <person name="Young S."/>
            <person name="Zeng Q."/>
            <person name="Koehrsen M."/>
            <person name="Alvarado L."/>
            <person name="Berlin A."/>
            <person name="Chapman S.B."/>
            <person name="Chen Z."/>
            <person name="Freedman E."/>
            <person name="Gellesch M."/>
            <person name="Goldberg J."/>
            <person name="Griggs A."/>
            <person name="Gujja S."/>
            <person name="Heilman E.R."/>
            <person name="Heiman D."/>
            <person name="Hepburn T."/>
            <person name="Howarth C."/>
            <person name="Jen D."/>
            <person name="Larson L."/>
            <person name="Mehta T."/>
            <person name="Neiman D."/>
            <person name="Pearson M."/>
            <person name="Roberts A."/>
            <person name="Saif S."/>
            <person name="Shea T."/>
            <person name="Shenoy N."/>
            <person name="Sisk P."/>
            <person name="Stolte C."/>
            <person name="Sykes S."/>
            <person name="Walk T."/>
            <person name="White J."/>
            <person name="Yandava C."/>
            <person name="Haas B."/>
            <person name="Nusbaum C."/>
            <person name="Birren B."/>
        </authorList>
    </citation>
    <scope>NUCLEOTIDE SEQUENCE [LARGE SCALE GENOMIC DNA]</scope>
    <source>
        <strain evidence="4">ATCC 64411 / 73-15</strain>
    </source>
</reference>
<dbReference type="EMBL" id="ADBL01002408">
    <property type="status" value="NOT_ANNOTATED_CDS"/>
    <property type="molecule type" value="Genomic_DNA"/>
</dbReference>
<dbReference type="EMBL" id="ADBL01002409">
    <property type="status" value="NOT_ANNOTATED_CDS"/>
    <property type="molecule type" value="Genomic_DNA"/>
</dbReference>
<evidence type="ECO:0000256" key="1">
    <source>
        <dbReference type="ARBA" id="ARBA00029464"/>
    </source>
</evidence>
<evidence type="ECO:0000313" key="2">
    <source>
        <dbReference type="EMBL" id="KLU90909.1"/>
    </source>
</evidence>
<dbReference type="AlphaFoldDB" id="A0A0C4E9Y2"/>
<dbReference type="InterPro" id="IPR029058">
    <property type="entry name" value="AB_hydrolase_fold"/>
</dbReference>
<name>A0A0C4E9Y2_MAGP6</name>
<evidence type="ECO:0000313" key="4">
    <source>
        <dbReference type="Proteomes" id="UP000011715"/>
    </source>
</evidence>
<keyword evidence="4" id="KW-1185">Reference proteome</keyword>
<dbReference type="InterPro" id="IPR051411">
    <property type="entry name" value="Polyketide_trans_af380"/>
</dbReference>
<comment type="similarity">
    <text evidence="1">Belongs to the polyketide transferase af380 family.</text>
</comment>
<dbReference type="PANTHER" id="PTHR47751">
    <property type="entry name" value="SUPERFAMILY HYDROLASE, PUTATIVE (AFU_ORTHOLOGUE AFUA_2G16580)-RELATED"/>
    <property type="match status" value="1"/>
</dbReference>
<dbReference type="eggNOG" id="ENOG502RZEK">
    <property type="taxonomic scope" value="Eukaryota"/>
</dbReference>
<organism evidence="3 4">
    <name type="scientific">Magnaporthiopsis poae (strain ATCC 64411 / 73-15)</name>
    <name type="common">Kentucky bluegrass fungus</name>
    <name type="synonym">Magnaporthe poae</name>
    <dbReference type="NCBI Taxonomy" id="644358"/>
    <lineage>
        <taxon>Eukaryota</taxon>
        <taxon>Fungi</taxon>
        <taxon>Dikarya</taxon>
        <taxon>Ascomycota</taxon>
        <taxon>Pezizomycotina</taxon>
        <taxon>Sordariomycetes</taxon>
        <taxon>Sordariomycetidae</taxon>
        <taxon>Magnaporthales</taxon>
        <taxon>Magnaporthaceae</taxon>
        <taxon>Magnaporthiopsis</taxon>
    </lineage>
</organism>
<gene>
    <name evidence="2" type="ORF">MAPG_09434</name>
</gene>
<dbReference type="EnsemblFungi" id="MAPG_09434T0">
    <property type="protein sequence ID" value="MAPG_09434T0"/>
    <property type="gene ID" value="MAPG_09434"/>
</dbReference>
<proteinExistence type="inferred from homology"/>
<evidence type="ECO:0008006" key="5">
    <source>
        <dbReference type="Google" id="ProtNLM"/>
    </source>
</evidence>
<reference evidence="3" key="5">
    <citation type="submission" date="2015-06" db="UniProtKB">
        <authorList>
            <consortium name="EnsemblFungi"/>
        </authorList>
    </citation>
    <scope>IDENTIFICATION</scope>
    <source>
        <strain evidence="3">ATCC 64411</strain>
    </source>
</reference>
<dbReference type="VEuPathDB" id="FungiDB:MAPG_09434"/>
<protein>
    <recommendedName>
        <fullName evidence="5">Serine aminopeptidase S33 domain-containing protein</fullName>
    </recommendedName>
</protein>
<evidence type="ECO:0000313" key="3">
    <source>
        <dbReference type="EnsemblFungi" id="MAPG_09434T0"/>
    </source>
</evidence>
<reference evidence="2" key="3">
    <citation type="submission" date="2011-03" db="EMBL/GenBank/DDBJ databases">
        <title>Annotation of Magnaporthe poae ATCC 64411.</title>
        <authorList>
            <person name="Ma L.-J."/>
            <person name="Dead R."/>
            <person name="Young S.K."/>
            <person name="Zeng Q."/>
            <person name="Gargeya S."/>
            <person name="Fitzgerald M."/>
            <person name="Haas B."/>
            <person name="Abouelleil A."/>
            <person name="Alvarado L."/>
            <person name="Arachchi H.M."/>
            <person name="Berlin A."/>
            <person name="Brown A."/>
            <person name="Chapman S.B."/>
            <person name="Chen Z."/>
            <person name="Dunbar C."/>
            <person name="Freedman E."/>
            <person name="Gearin G."/>
            <person name="Gellesch M."/>
            <person name="Goldberg J."/>
            <person name="Griggs A."/>
            <person name="Gujja S."/>
            <person name="Heiman D."/>
            <person name="Howarth C."/>
            <person name="Larson L."/>
            <person name="Lui A."/>
            <person name="MacDonald P.J.P."/>
            <person name="Mehta T."/>
            <person name="Montmayeur A."/>
            <person name="Murphy C."/>
            <person name="Neiman D."/>
            <person name="Pearson M."/>
            <person name="Priest M."/>
            <person name="Roberts A."/>
            <person name="Saif S."/>
            <person name="Shea T."/>
            <person name="Shenoy N."/>
            <person name="Sisk P."/>
            <person name="Stolte C."/>
            <person name="Sykes S."/>
            <person name="Yandava C."/>
            <person name="Wortman J."/>
            <person name="Nusbaum C."/>
            <person name="Birren B."/>
        </authorList>
    </citation>
    <scope>NUCLEOTIDE SEQUENCE</scope>
    <source>
        <strain evidence="2">ATCC 64411</strain>
    </source>
</reference>
<reference evidence="3" key="4">
    <citation type="journal article" date="2015" name="G3 (Bethesda)">
        <title>Genome sequences of three phytopathogenic species of the Magnaporthaceae family of fungi.</title>
        <authorList>
            <person name="Okagaki L.H."/>
            <person name="Nunes C.C."/>
            <person name="Sailsbery J."/>
            <person name="Clay B."/>
            <person name="Brown D."/>
            <person name="John T."/>
            <person name="Oh Y."/>
            <person name="Young N."/>
            <person name="Fitzgerald M."/>
            <person name="Haas B.J."/>
            <person name="Zeng Q."/>
            <person name="Young S."/>
            <person name="Adiconis X."/>
            <person name="Fan L."/>
            <person name="Levin J.Z."/>
            <person name="Mitchell T.K."/>
            <person name="Okubara P.A."/>
            <person name="Farman M.L."/>
            <person name="Kohn L.M."/>
            <person name="Birren B."/>
            <person name="Ma L.-J."/>
            <person name="Dean R.A."/>
        </authorList>
    </citation>
    <scope>NUCLEOTIDE SEQUENCE</scope>
    <source>
        <strain evidence="3">ATCC 64411 / 73-15</strain>
    </source>
</reference>
<reference evidence="2" key="1">
    <citation type="submission" date="2010-05" db="EMBL/GenBank/DDBJ databases">
        <title>The Genome Sequence of Magnaporthe poae strain ATCC 64411.</title>
        <authorList>
            <consortium name="The Broad Institute Genome Sequencing Platform"/>
            <consortium name="Broad Institute Genome Sequencing Center for Infectious Disease"/>
            <person name="Ma L.-J."/>
            <person name="Dead R."/>
            <person name="Young S."/>
            <person name="Zeng Q."/>
            <person name="Koehrsen M."/>
            <person name="Alvarado L."/>
            <person name="Berlin A."/>
            <person name="Chapman S.B."/>
            <person name="Chen Z."/>
            <person name="Freedman E."/>
            <person name="Gellesch M."/>
            <person name="Goldberg J."/>
            <person name="Griggs A."/>
            <person name="Gujja S."/>
            <person name="Heilman E.R."/>
            <person name="Heiman D."/>
            <person name="Hepburn T."/>
            <person name="Howarth C."/>
            <person name="Jen D."/>
            <person name="Larson L."/>
            <person name="Mehta T."/>
            <person name="Neiman D."/>
            <person name="Pearson M."/>
            <person name="Roberts A."/>
            <person name="Saif S."/>
            <person name="Shea T."/>
            <person name="Shenoy N."/>
            <person name="Sisk P."/>
            <person name="Stolte C."/>
            <person name="Sykes S."/>
            <person name="Walk T."/>
            <person name="White J."/>
            <person name="Yandava C."/>
            <person name="Haas B."/>
            <person name="Nusbaum C."/>
            <person name="Birren B."/>
        </authorList>
    </citation>
    <scope>NUCLEOTIDE SEQUENCE</scope>
    <source>
        <strain evidence="2">ATCC 64411</strain>
    </source>
</reference>
<dbReference type="EMBL" id="GL876976">
    <property type="protein sequence ID" value="KLU90909.1"/>
    <property type="molecule type" value="Genomic_DNA"/>
</dbReference>
<sequence>MTDKRYQPFECRTIDGLTLRGLLFAVPGPAPAIVMTHGFNSVKEMLLPEAAETYQSLGYNVLIYDGRSVGASDGQPRNQPSPYQMAEDVSDLTYHKLALFRPKELMAEIEGVPVMMVVPELDDISSPVEQRAAFEAMTSTPKRLYEGKGMGHFNILTCDGSAEMLKATADFFQDALEGKVV</sequence>